<evidence type="ECO:0000256" key="1">
    <source>
        <dbReference type="ARBA" id="ARBA00004123"/>
    </source>
</evidence>
<reference evidence="11 12" key="1">
    <citation type="journal article" date="2007" name="Nature">
        <title>Evolution of genes and genomes on the Drosophila phylogeny.</title>
        <authorList>
            <consortium name="Drosophila 12 Genomes Consortium"/>
            <person name="Clark A.G."/>
            <person name="Eisen M.B."/>
            <person name="Smith D.R."/>
            <person name="Bergman C.M."/>
            <person name="Oliver B."/>
            <person name="Markow T.A."/>
            <person name="Kaufman T.C."/>
            <person name="Kellis M."/>
            <person name="Gelbart W."/>
            <person name="Iyer V.N."/>
            <person name="Pollard D.A."/>
            <person name="Sackton T.B."/>
            <person name="Larracuente A.M."/>
            <person name="Singh N.D."/>
            <person name="Abad J.P."/>
            <person name="Abt D.N."/>
            <person name="Adryan B."/>
            <person name="Aguade M."/>
            <person name="Akashi H."/>
            <person name="Anderson W.W."/>
            <person name="Aquadro C.F."/>
            <person name="Ardell D.H."/>
            <person name="Arguello R."/>
            <person name="Artieri C.G."/>
            <person name="Barbash D.A."/>
            <person name="Barker D."/>
            <person name="Barsanti P."/>
            <person name="Batterham P."/>
            <person name="Batzoglou S."/>
            <person name="Begun D."/>
            <person name="Bhutkar A."/>
            <person name="Blanco E."/>
            <person name="Bosak S.A."/>
            <person name="Bradley R.K."/>
            <person name="Brand A.D."/>
            <person name="Brent M.R."/>
            <person name="Brooks A.N."/>
            <person name="Brown R.H."/>
            <person name="Butlin R.K."/>
            <person name="Caggese C."/>
            <person name="Calvi B.R."/>
            <person name="Bernardo de Carvalho A."/>
            <person name="Caspi A."/>
            <person name="Castrezana S."/>
            <person name="Celniker S.E."/>
            <person name="Chang J.L."/>
            <person name="Chapple C."/>
            <person name="Chatterji S."/>
            <person name="Chinwalla A."/>
            <person name="Civetta A."/>
            <person name="Clifton S.W."/>
            <person name="Comeron J.M."/>
            <person name="Costello J.C."/>
            <person name="Coyne J.A."/>
            <person name="Daub J."/>
            <person name="David R.G."/>
            <person name="Delcher A.L."/>
            <person name="Delehaunty K."/>
            <person name="Do C.B."/>
            <person name="Ebling H."/>
            <person name="Edwards K."/>
            <person name="Eickbush T."/>
            <person name="Evans J.D."/>
            <person name="Filipski A."/>
            <person name="Findeiss S."/>
            <person name="Freyhult E."/>
            <person name="Fulton L."/>
            <person name="Fulton R."/>
            <person name="Garcia A.C."/>
            <person name="Gardiner A."/>
            <person name="Garfield D.A."/>
            <person name="Garvin B.E."/>
            <person name="Gibson G."/>
            <person name="Gilbert D."/>
            <person name="Gnerre S."/>
            <person name="Godfrey J."/>
            <person name="Good R."/>
            <person name="Gotea V."/>
            <person name="Gravely B."/>
            <person name="Greenberg A.J."/>
            <person name="Griffiths-Jones S."/>
            <person name="Gross S."/>
            <person name="Guigo R."/>
            <person name="Gustafson E.A."/>
            <person name="Haerty W."/>
            <person name="Hahn M.W."/>
            <person name="Halligan D.L."/>
            <person name="Halpern A.L."/>
            <person name="Halter G.M."/>
            <person name="Han M.V."/>
            <person name="Heger A."/>
            <person name="Hillier L."/>
            <person name="Hinrichs A.S."/>
            <person name="Holmes I."/>
            <person name="Hoskins R.A."/>
            <person name="Hubisz M.J."/>
            <person name="Hultmark D."/>
            <person name="Huntley M.A."/>
            <person name="Jaffe D.B."/>
            <person name="Jagadeeshan S."/>
            <person name="Jeck W.R."/>
            <person name="Johnson J."/>
            <person name="Jones C.D."/>
            <person name="Jordan W.C."/>
            <person name="Karpen G.H."/>
            <person name="Kataoka E."/>
            <person name="Keightley P.D."/>
            <person name="Kheradpour P."/>
            <person name="Kirkness E.F."/>
            <person name="Koerich L.B."/>
            <person name="Kristiansen K."/>
            <person name="Kudrna D."/>
            <person name="Kulathinal R.J."/>
            <person name="Kumar S."/>
            <person name="Kwok R."/>
            <person name="Lander E."/>
            <person name="Langley C.H."/>
            <person name="Lapoint R."/>
            <person name="Lazzaro B.P."/>
            <person name="Lee S.J."/>
            <person name="Levesque L."/>
            <person name="Li R."/>
            <person name="Lin C.F."/>
            <person name="Lin M.F."/>
            <person name="Lindblad-Toh K."/>
            <person name="Llopart A."/>
            <person name="Long M."/>
            <person name="Low L."/>
            <person name="Lozovsky E."/>
            <person name="Lu J."/>
            <person name="Luo M."/>
            <person name="Machado C.A."/>
            <person name="Makalowski W."/>
            <person name="Marzo M."/>
            <person name="Matsuda M."/>
            <person name="Matzkin L."/>
            <person name="McAllister B."/>
            <person name="McBride C.S."/>
            <person name="McKernan B."/>
            <person name="McKernan K."/>
            <person name="Mendez-Lago M."/>
            <person name="Minx P."/>
            <person name="Mollenhauer M.U."/>
            <person name="Montooth K."/>
            <person name="Mount S.M."/>
            <person name="Mu X."/>
            <person name="Myers E."/>
            <person name="Negre B."/>
            <person name="Newfeld S."/>
            <person name="Nielsen R."/>
            <person name="Noor M.A."/>
            <person name="O'Grady P."/>
            <person name="Pachter L."/>
            <person name="Papaceit M."/>
            <person name="Parisi M.J."/>
            <person name="Parisi M."/>
            <person name="Parts L."/>
            <person name="Pedersen J.S."/>
            <person name="Pesole G."/>
            <person name="Phillippy A.M."/>
            <person name="Ponting C.P."/>
            <person name="Pop M."/>
            <person name="Porcelli D."/>
            <person name="Powell J.R."/>
            <person name="Prohaska S."/>
            <person name="Pruitt K."/>
            <person name="Puig M."/>
            <person name="Quesneville H."/>
            <person name="Ram K.R."/>
            <person name="Rand D."/>
            <person name="Rasmussen M.D."/>
            <person name="Reed L.K."/>
            <person name="Reenan R."/>
            <person name="Reily A."/>
            <person name="Remington K.A."/>
            <person name="Rieger T.T."/>
            <person name="Ritchie M.G."/>
            <person name="Robin C."/>
            <person name="Rogers Y.H."/>
            <person name="Rohde C."/>
            <person name="Rozas J."/>
            <person name="Rubenfield M.J."/>
            <person name="Ruiz A."/>
            <person name="Russo S."/>
            <person name="Salzberg S.L."/>
            <person name="Sanchez-Gracia A."/>
            <person name="Saranga D.J."/>
            <person name="Sato H."/>
            <person name="Schaeffer S.W."/>
            <person name="Schatz M.C."/>
            <person name="Schlenke T."/>
            <person name="Schwartz R."/>
            <person name="Segarra C."/>
            <person name="Singh R.S."/>
            <person name="Sirot L."/>
            <person name="Sirota M."/>
            <person name="Sisneros N.B."/>
            <person name="Smith C.D."/>
            <person name="Smith T.F."/>
            <person name="Spieth J."/>
            <person name="Stage D.E."/>
            <person name="Stark A."/>
            <person name="Stephan W."/>
            <person name="Strausberg R.L."/>
            <person name="Strempel S."/>
            <person name="Sturgill D."/>
            <person name="Sutton G."/>
            <person name="Sutton G.G."/>
            <person name="Tao W."/>
            <person name="Teichmann S."/>
            <person name="Tobari Y.N."/>
            <person name="Tomimura Y."/>
            <person name="Tsolas J.M."/>
            <person name="Valente V.L."/>
            <person name="Venter E."/>
            <person name="Venter J.C."/>
            <person name="Vicario S."/>
            <person name="Vieira F.G."/>
            <person name="Vilella A.J."/>
            <person name="Villasante A."/>
            <person name="Walenz B."/>
            <person name="Wang J."/>
            <person name="Wasserman M."/>
            <person name="Watts T."/>
            <person name="Wilson D."/>
            <person name="Wilson R.K."/>
            <person name="Wing R.A."/>
            <person name="Wolfner M.F."/>
            <person name="Wong A."/>
            <person name="Wong G.K."/>
            <person name="Wu C.I."/>
            <person name="Wu G."/>
            <person name="Yamamoto D."/>
            <person name="Yang H.P."/>
            <person name="Yang S.P."/>
            <person name="Yorke J.A."/>
            <person name="Yoshida K."/>
            <person name="Zdobnov E."/>
            <person name="Zhang P."/>
            <person name="Zhang Y."/>
            <person name="Zimin A.V."/>
            <person name="Baldwin J."/>
            <person name="Abdouelleil A."/>
            <person name="Abdulkadir J."/>
            <person name="Abebe A."/>
            <person name="Abera B."/>
            <person name="Abreu J."/>
            <person name="Acer S.C."/>
            <person name="Aftuck L."/>
            <person name="Alexander A."/>
            <person name="An P."/>
            <person name="Anderson E."/>
            <person name="Anderson S."/>
            <person name="Arachi H."/>
            <person name="Azer M."/>
            <person name="Bachantsang P."/>
            <person name="Barry A."/>
            <person name="Bayul T."/>
            <person name="Berlin A."/>
            <person name="Bessette D."/>
            <person name="Bloom T."/>
            <person name="Blye J."/>
            <person name="Boguslavskiy L."/>
            <person name="Bonnet C."/>
            <person name="Boukhgalter B."/>
            <person name="Bourzgui I."/>
            <person name="Brown A."/>
            <person name="Cahill P."/>
            <person name="Channer S."/>
            <person name="Cheshatsang Y."/>
            <person name="Chuda L."/>
            <person name="Citroen M."/>
            <person name="Collymore A."/>
            <person name="Cooke P."/>
            <person name="Costello M."/>
            <person name="D'Aco K."/>
            <person name="Daza R."/>
            <person name="De Haan G."/>
            <person name="DeGray S."/>
            <person name="DeMaso C."/>
            <person name="Dhargay N."/>
            <person name="Dooley K."/>
            <person name="Dooley E."/>
            <person name="Doricent M."/>
            <person name="Dorje P."/>
            <person name="Dorjee K."/>
            <person name="Dupes A."/>
            <person name="Elong R."/>
            <person name="Falk J."/>
            <person name="Farina A."/>
            <person name="Faro S."/>
            <person name="Ferguson D."/>
            <person name="Fisher S."/>
            <person name="Foley C.D."/>
            <person name="Franke A."/>
            <person name="Friedrich D."/>
            <person name="Gadbois L."/>
            <person name="Gearin G."/>
            <person name="Gearin C.R."/>
            <person name="Giannoukos G."/>
            <person name="Goode T."/>
            <person name="Graham J."/>
            <person name="Grandbois E."/>
            <person name="Grewal S."/>
            <person name="Gyaltsen K."/>
            <person name="Hafez N."/>
            <person name="Hagos B."/>
            <person name="Hall J."/>
            <person name="Henson C."/>
            <person name="Hollinger A."/>
            <person name="Honan T."/>
            <person name="Huard M.D."/>
            <person name="Hughes L."/>
            <person name="Hurhula B."/>
            <person name="Husby M.E."/>
            <person name="Kamat A."/>
            <person name="Kanga B."/>
            <person name="Kashin S."/>
            <person name="Khazanovich D."/>
            <person name="Kisner P."/>
            <person name="Lance K."/>
            <person name="Lara M."/>
            <person name="Lee W."/>
            <person name="Lennon N."/>
            <person name="Letendre F."/>
            <person name="LeVine R."/>
            <person name="Lipovsky A."/>
            <person name="Liu X."/>
            <person name="Liu J."/>
            <person name="Liu S."/>
            <person name="Lokyitsang T."/>
            <person name="Lokyitsang Y."/>
            <person name="Lubonja R."/>
            <person name="Lui A."/>
            <person name="MacDonald P."/>
            <person name="Magnisalis V."/>
            <person name="Maru K."/>
            <person name="Matthews C."/>
            <person name="McCusker W."/>
            <person name="McDonough S."/>
            <person name="Mehta T."/>
            <person name="Meldrim J."/>
            <person name="Meneus L."/>
            <person name="Mihai O."/>
            <person name="Mihalev A."/>
            <person name="Mihova T."/>
            <person name="Mittelman R."/>
            <person name="Mlenga V."/>
            <person name="Montmayeur A."/>
            <person name="Mulrain L."/>
            <person name="Navidi A."/>
            <person name="Naylor J."/>
            <person name="Negash T."/>
            <person name="Nguyen T."/>
            <person name="Nguyen N."/>
            <person name="Nicol R."/>
            <person name="Norbu C."/>
            <person name="Norbu N."/>
            <person name="Novod N."/>
            <person name="O'Neill B."/>
            <person name="Osman S."/>
            <person name="Markiewicz E."/>
            <person name="Oyono O.L."/>
            <person name="Patti C."/>
            <person name="Phunkhang P."/>
            <person name="Pierre F."/>
            <person name="Priest M."/>
            <person name="Raghuraman S."/>
            <person name="Rege F."/>
            <person name="Reyes R."/>
            <person name="Rise C."/>
            <person name="Rogov P."/>
            <person name="Ross K."/>
            <person name="Ryan E."/>
            <person name="Settipalli S."/>
            <person name="Shea T."/>
            <person name="Sherpa N."/>
            <person name="Shi L."/>
            <person name="Shih D."/>
            <person name="Sparrow T."/>
            <person name="Spaulding J."/>
            <person name="Stalker J."/>
            <person name="Stange-Thomann N."/>
            <person name="Stavropoulos S."/>
            <person name="Stone C."/>
            <person name="Strader C."/>
            <person name="Tesfaye S."/>
            <person name="Thomson T."/>
            <person name="Thoulutsang Y."/>
            <person name="Thoulutsang D."/>
            <person name="Topham K."/>
            <person name="Topping I."/>
            <person name="Tsamla T."/>
            <person name="Vassiliev H."/>
            <person name="Vo A."/>
            <person name="Wangchuk T."/>
            <person name="Wangdi T."/>
            <person name="Weiand M."/>
            <person name="Wilkinson J."/>
            <person name="Wilson A."/>
            <person name="Yadav S."/>
            <person name="Young G."/>
            <person name="Yu Q."/>
            <person name="Zembek L."/>
            <person name="Zhong D."/>
            <person name="Zimmer A."/>
            <person name="Zwirko Z."/>
            <person name="Jaffe D.B."/>
            <person name="Alvarez P."/>
            <person name="Brockman W."/>
            <person name="Butler J."/>
            <person name="Chin C."/>
            <person name="Gnerre S."/>
            <person name="Grabherr M."/>
            <person name="Kleber M."/>
            <person name="Mauceli E."/>
            <person name="MacCallum I."/>
        </authorList>
    </citation>
    <scope>NUCLEOTIDE SEQUENCE [LARGE SCALE GENOMIC DNA]</scope>
    <source>
        <strain evidence="12">Tucson 15287-2541.00</strain>
    </source>
</reference>
<dbReference type="InterPro" id="IPR036236">
    <property type="entry name" value="Znf_C2H2_sf"/>
</dbReference>
<keyword evidence="4" id="KW-0862">Zinc</keyword>
<feature type="compositionally biased region" description="Polar residues" evidence="9">
    <location>
        <begin position="228"/>
        <end position="238"/>
    </location>
</feature>
<evidence type="ECO:0000256" key="8">
    <source>
        <dbReference type="PROSITE-ProRule" id="PRU00027"/>
    </source>
</evidence>
<dbReference type="PhylomeDB" id="B4JYK7"/>
<dbReference type="SMART" id="SM00614">
    <property type="entry name" value="ZnF_BED"/>
    <property type="match status" value="4"/>
</dbReference>
<dbReference type="AlphaFoldDB" id="B4JYK7"/>
<dbReference type="OMA" id="FFAFCES"/>
<dbReference type="EMBL" id="CH916377">
    <property type="protein sequence ID" value="EDV90769.1"/>
    <property type="molecule type" value="Genomic_DNA"/>
</dbReference>
<keyword evidence="12" id="KW-1185">Reference proteome</keyword>
<evidence type="ECO:0000313" key="12">
    <source>
        <dbReference type="Proteomes" id="UP000001070"/>
    </source>
</evidence>
<dbReference type="Pfam" id="PF02892">
    <property type="entry name" value="zf-BED"/>
    <property type="match status" value="4"/>
</dbReference>
<feature type="region of interest" description="Disordered" evidence="9">
    <location>
        <begin position="226"/>
        <end position="245"/>
    </location>
</feature>
<evidence type="ECO:0000256" key="4">
    <source>
        <dbReference type="ARBA" id="ARBA00022833"/>
    </source>
</evidence>
<feature type="domain" description="BED-type" evidence="10">
    <location>
        <begin position="165"/>
        <end position="214"/>
    </location>
</feature>
<dbReference type="OrthoDB" id="1607513at2759"/>
<dbReference type="eggNOG" id="ENOG502S2DT">
    <property type="taxonomic scope" value="Eukaryota"/>
</dbReference>
<evidence type="ECO:0000313" key="11">
    <source>
        <dbReference type="EMBL" id="EDV90769.1"/>
    </source>
</evidence>
<protein>
    <submittedName>
        <fullName evidence="11">GH14311</fullName>
    </submittedName>
</protein>
<proteinExistence type="predicted"/>
<keyword evidence="2" id="KW-0479">Metal-binding</keyword>
<comment type="subcellular location">
    <subcellularLocation>
        <location evidence="1">Nucleus</location>
    </subcellularLocation>
</comment>
<organism evidence="12">
    <name type="scientific">Drosophila grimshawi</name>
    <name type="common">Hawaiian fruit fly</name>
    <name type="synonym">Idiomyia grimshawi</name>
    <dbReference type="NCBI Taxonomy" id="7222"/>
    <lineage>
        <taxon>Eukaryota</taxon>
        <taxon>Metazoa</taxon>
        <taxon>Ecdysozoa</taxon>
        <taxon>Arthropoda</taxon>
        <taxon>Hexapoda</taxon>
        <taxon>Insecta</taxon>
        <taxon>Pterygota</taxon>
        <taxon>Neoptera</taxon>
        <taxon>Endopterygota</taxon>
        <taxon>Diptera</taxon>
        <taxon>Brachycera</taxon>
        <taxon>Muscomorpha</taxon>
        <taxon>Ephydroidea</taxon>
        <taxon>Drosophilidae</taxon>
        <taxon>Drosophila</taxon>
        <taxon>Hawaiian Drosophila</taxon>
    </lineage>
</organism>
<dbReference type="InterPro" id="IPR052035">
    <property type="entry name" value="ZnF_BED_domain_contain"/>
</dbReference>
<keyword evidence="3 8" id="KW-0863">Zinc-finger</keyword>
<dbReference type="GO" id="GO:0005634">
    <property type="term" value="C:nucleus"/>
    <property type="evidence" value="ECO:0007669"/>
    <property type="project" value="UniProtKB-SubCell"/>
</dbReference>
<dbReference type="SUPFAM" id="SSF57667">
    <property type="entry name" value="beta-beta-alpha zinc fingers"/>
    <property type="match status" value="3"/>
</dbReference>
<dbReference type="InterPro" id="IPR013087">
    <property type="entry name" value="Znf_C2H2_type"/>
</dbReference>
<evidence type="ECO:0000256" key="3">
    <source>
        <dbReference type="ARBA" id="ARBA00022771"/>
    </source>
</evidence>
<feature type="compositionally biased region" description="Polar residues" evidence="9">
    <location>
        <begin position="19"/>
        <end position="29"/>
    </location>
</feature>
<keyword evidence="7" id="KW-0539">Nucleus</keyword>
<keyword evidence="5" id="KW-0805">Transcription regulation</keyword>
<evidence type="ECO:0000256" key="6">
    <source>
        <dbReference type="ARBA" id="ARBA00023163"/>
    </source>
</evidence>
<feature type="domain" description="BED-type" evidence="10">
    <location>
        <begin position="92"/>
        <end position="143"/>
    </location>
</feature>
<feature type="domain" description="BED-type" evidence="10">
    <location>
        <begin position="32"/>
        <end position="75"/>
    </location>
</feature>
<feature type="region of interest" description="Disordered" evidence="9">
    <location>
        <begin position="1"/>
        <end position="30"/>
    </location>
</feature>
<evidence type="ECO:0000256" key="2">
    <source>
        <dbReference type="ARBA" id="ARBA00022723"/>
    </source>
</evidence>
<dbReference type="GO" id="GO:0003677">
    <property type="term" value="F:DNA binding"/>
    <property type="evidence" value="ECO:0007669"/>
    <property type="project" value="InterPro"/>
</dbReference>
<dbReference type="Gene3D" id="3.30.160.60">
    <property type="entry name" value="Classic Zinc Finger"/>
    <property type="match status" value="1"/>
</dbReference>
<keyword evidence="6" id="KW-0804">Transcription</keyword>
<dbReference type="PROSITE" id="PS50808">
    <property type="entry name" value="ZF_BED"/>
    <property type="match status" value="4"/>
</dbReference>
<accession>B4JYK7</accession>
<dbReference type="HOGENOM" id="CLU_520001_0_0_1"/>
<evidence type="ECO:0000259" key="10">
    <source>
        <dbReference type="PROSITE" id="PS50808"/>
    </source>
</evidence>
<gene>
    <name evidence="11" type="primary">Dgri\GH14311</name>
    <name evidence="11" type="ORF">Dgri_GH14311</name>
</gene>
<feature type="domain" description="BED-type" evidence="10">
    <location>
        <begin position="247"/>
        <end position="289"/>
    </location>
</feature>
<dbReference type="GO" id="GO:0008270">
    <property type="term" value="F:zinc ion binding"/>
    <property type="evidence" value="ECO:0007669"/>
    <property type="project" value="UniProtKB-KW"/>
</dbReference>
<evidence type="ECO:0000256" key="9">
    <source>
        <dbReference type="SAM" id="MobiDB-lite"/>
    </source>
</evidence>
<dbReference type="InterPro" id="IPR003656">
    <property type="entry name" value="Znf_BED"/>
</dbReference>
<dbReference type="InParanoid" id="B4JYK7"/>
<sequence>MYEDSDSIADNETEEHLVENQNSIPPQQSTDKRRSYVWSYFSTVPEHSDVYRCKVCSETFGSKTTILGRHLQTAHGITDLPHPDDAVKKGRPNRSFVWNFCTKLDEKRALCHICKKVLYFGGGNTSNITKHLRRMHAEKLEEVAKQLPRVGRWGSEAPFFKKERKSSSYVWNYCEKLTKNTVLCKLCNRRMRFHGTANVITHLQRRHDIMDETTPVKIGTPEKVLEAATSSTTENPTPRSSRRNSSVSGSLVWRYITRISDDTVRCRVCLKNLSYQGTSNLQRHLHRMHNIVWNGRETASVPPKSEPHQADSNTFFDFCEATSDVAMWKCQMCEEHFEHNDSIEDAISKHMIRIHGAAIRGDDFSAAEDELHDDLGALYTEVVDDDDANTTAEHVTQQEQEDDVVNDDVLYNDIIEIEEELNNNAEEDGEQYIESGSFANSLSVQSGDNVVSDYSNDSTDAQLVTTTIQADDTPVMRELKENLLRQQAMYFSEKASFYRMQKFLVAQQVRKERLEIEKLKAAQEPRENPSVS</sequence>
<dbReference type="PANTHER" id="PTHR46481">
    <property type="entry name" value="ZINC FINGER BED DOMAIN-CONTAINING PROTEIN 4"/>
    <property type="match status" value="1"/>
</dbReference>
<dbReference type="SMART" id="SM00355">
    <property type="entry name" value="ZnF_C2H2"/>
    <property type="match status" value="5"/>
</dbReference>
<feature type="compositionally biased region" description="Acidic residues" evidence="9">
    <location>
        <begin position="1"/>
        <end position="13"/>
    </location>
</feature>
<dbReference type="KEGG" id="dgr:6569775"/>
<dbReference type="Proteomes" id="UP000001070">
    <property type="component" value="Unassembled WGS sequence"/>
</dbReference>
<dbReference type="GO" id="GO:0009791">
    <property type="term" value="P:post-embryonic development"/>
    <property type="evidence" value="ECO:0007669"/>
    <property type="project" value="UniProtKB-ARBA"/>
</dbReference>
<evidence type="ECO:0000256" key="7">
    <source>
        <dbReference type="ARBA" id="ARBA00023242"/>
    </source>
</evidence>
<dbReference type="PANTHER" id="PTHR46481:SF10">
    <property type="entry name" value="ZINC FINGER BED DOMAIN-CONTAINING PROTEIN 39"/>
    <property type="match status" value="1"/>
</dbReference>
<name>B4JYK7_DROGR</name>
<evidence type="ECO:0000256" key="5">
    <source>
        <dbReference type="ARBA" id="ARBA00023015"/>
    </source>
</evidence>